<name>A0ABY9AW29_PARCI</name>
<protein>
    <submittedName>
        <fullName evidence="1">Uncharacterized protein</fullName>
    </submittedName>
</protein>
<sequence length="80" mass="8452">MSLESTLAGWVDGAPPTRDDGGLAIVVLKAGVRIDGQDPGGLPVIVSRWSEKLKTTAGAHRLSYDDVFRHIDIAAGERPA</sequence>
<dbReference type="EMBL" id="CP127363">
    <property type="protein sequence ID" value="WIY51150.1"/>
    <property type="molecule type" value="Genomic_DNA"/>
</dbReference>
<evidence type="ECO:0000313" key="1">
    <source>
        <dbReference type="EMBL" id="WIY51150.1"/>
    </source>
</evidence>
<evidence type="ECO:0000313" key="2">
    <source>
        <dbReference type="Proteomes" id="UP001242732"/>
    </source>
</evidence>
<dbReference type="Proteomes" id="UP001242732">
    <property type="component" value="Chromosome"/>
</dbReference>
<proteinExistence type="predicted"/>
<reference evidence="1 2" key="1">
    <citation type="submission" date="2023-06" db="EMBL/GenBank/DDBJ databases">
        <authorList>
            <person name="Ham H."/>
            <person name="Park D.S."/>
        </authorList>
    </citation>
    <scope>NUCLEOTIDE SEQUENCE [LARGE SCALE GENOMIC DNA]</scope>
    <source>
        <strain evidence="1 2">KACC 17005</strain>
    </source>
</reference>
<accession>A0ABY9AW29</accession>
<dbReference type="RefSeq" id="WP_041827447.1">
    <property type="nucleotide sequence ID" value="NZ_CP023687.1"/>
</dbReference>
<keyword evidence="2" id="KW-1185">Reference proteome</keyword>
<organism evidence="1 2">
    <name type="scientific">Paracidovorax citrulli</name>
    <name type="common">Acidovorax citrulli</name>
    <dbReference type="NCBI Taxonomy" id="80869"/>
    <lineage>
        <taxon>Bacteria</taxon>
        <taxon>Pseudomonadati</taxon>
        <taxon>Pseudomonadota</taxon>
        <taxon>Betaproteobacteria</taxon>
        <taxon>Burkholderiales</taxon>
        <taxon>Comamonadaceae</taxon>
        <taxon>Paracidovorax</taxon>
    </lineage>
</organism>
<gene>
    <name evidence="1" type="ORF">QRO08_11500</name>
</gene>